<protein>
    <recommendedName>
        <fullName evidence="1">G domain-containing protein</fullName>
    </recommendedName>
</protein>
<dbReference type="GO" id="GO:0030488">
    <property type="term" value="P:tRNA methylation"/>
    <property type="evidence" value="ECO:0007669"/>
    <property type="project" value="TreeGrafter"/>
</dbReference>
<gene>
    <name evidence="2" type="ORF">B1812_02655</name>
</gene>
<dbReference type="EMBL" id="CP019948">
    <property type="protein sequence ID" value="ARN80164.1"/>
    <property type="molecule type" value="Genomic_DNA"/>
</dbReference>
<dbReference type="KEGG" id="mbry:B1812_02655"/>
<dbReference type="OrthoDB" id="238366at2"/>
<dbReference type="Proteomes" id="UP000193978">
    <property type="component" value="Chromosome"/>
</dbReference>
<feature type="domain" description="G" evidence="1">
    <location>
        <begin position="37"/>
        <end position="135"/>
    </location>
</feature>
<evidence type="ECO:0000259" key="1">
    <source>
        <dbReference type="Pfam" id="PF01926"/>
    </source>
</evidence>
<dbReference type="SUPFAM" id="SSF52540">
    <property type="entry name" value="P-loop containing nucleoside triphosphate hydrolases"/>
    <property type="match status" value="1"/>
</dbReference>
<dbReference type="GO" id="GO:0002098">
    <property type="term" value="P:tRNA wobble uridine modification"/>
    <property type="evidence" value="ECO:0007669"/>
    <property type="project" value="TreeGrafter"/>
</dbReference>
<dbReference type="AlphaFoldDB" id="A0A1W6MRD6"/>
<dbReference type="STRING" id="655015.B1812_02655"/>
<accession>A0A1W6MRD6</accession>
<dbReference type="InterPro" id="IPR006073">
    <property type="entry name" value="GTP-bd"/>
</dbReference>
<evidence type="ECO:0000313" key="2">
    <source>
        <dbReference type="EMBL" id="ARN80164.1"/>
    </source>
</evidence>
<name>A0A1W6MRD6_9HYPH</name>
<dbReference type="InterPro" id="IPR027417">
    <property type="entry name" value="P-loop_NTPase"/>
</dbReference>
<reference evidence="2 3" key="1">
    <citation type="submission" date="2017-02" db="EMBL/GenBank/DDBJ databases">
        <authorList>
            <person name="Peterson S.W."/>
        </authorList>
    </citation>
    <scope>NUCLEOTIDE SEQUENCE [LARGE SCALE GENOMIC DNA]</scope>
    <source>
        <strain evidence="2 3">S285</strain>
    </source>
</reference>
<dbReference type="Pfam" id="PF01926">
    <property type="entry name" value="MMR_HSR1"/>
    <property type="match status" value="1"/>
</dbReference>
<dbReference type="RefSeq" id="WP_085770220.1">
    <property type="nucleotide sequence ID" value="NZ_AP027149.1"/>
</dbReference>
<evidence type="ECO:0000313" key="3">
    <source>
        <dbReference type="Proteomes" id="UP000193978"/>
    </source>
</evidence>
<dbReference type="GO" id="GO:0005525">
    <property type="term" value="F:GTP binding"/>
    <property type="evidence" value="ECO:0007669"/>
    <property type="project" value="InterPro"/>
</dbReference>
<sequence>MKDGLLDLLRKIEQKIGSDLLSVKKLIAKERKRPLTAAIFGQTGSGKTSLINAIFGTNFDVDDVKPCTKEPQAHRGHDSAGNPVIFWDLPGIGESVGADQAYLDLYAHYATTCDVVLWAFQADTRTITYDCTALETIISRIGAEEKEKFLSRLSVVITKADAVSNSPWIFAKNGENVTIATSKETAIALGRKAVYFYDGLFGAHQADIVRRTFITSNPDALMKLPNDFWMSNSKAFLCHKGGFDETRYAELIVANPSARDELSRIYEQSKAVCCSAKYAFNLNAVKVKLAQNSEGASMLRFGRSIQKAGSNLAWAKVKGLGLPVFFDRGTNQVIFDVEAID</sequence>
<keyword evidence="3" id="KW-1185">Reference proteome</keyword>
<dbReference type="PANTHER" id="PTHR42714:SF2">
    <property type="entry name" value="TRNA MODIFICATION GTPASE GTPBP3, MITOCHONDRIAL"/>
    <property type="match status" value="1"/>
</dbReference>
<dbReference type="GO" id="GO:0005829">
    <property type="term" value="C:cytosol"/>
    <property type="evidence" value="ECO:0007669"/>
    <property type="project" value="TreeGrafter"/>
</dbReference>
<dbReference type="PANTHER" id="PTHR42714">
    <property type="entry name" value="TRNA MODIFICATION GTPASE GTPBP3"/>
    <property type="match status" value="1"/>
</dbReference>
<organism evidence="2 3">
    <name type="scientific">Methylocystis bryophila</name>
    <dbReference type="NCBI Taxonomy" id="655015"/>
    <lineage>
        <taxon>Bacteria</taxon>
        <taxon>Pseudomonadati</taxon>
        <taxon>Pseudomonadota</taxon>
        <taxon>Alphaproteobacteria</taxon>
        <taxon>Hyphomicrobiales</taxon>
        <taxon>Methylocystaceae</taxon>
        <taxon>Methylocystis</taxon>
    </lineage>
</organism>
<proteinExistence type="predicted"/>
<dbReference type="Gene3D" id="3.40.50.300">
    <property type="entry name" value="P-loop containing nucleotide triphosphate hydrolases"/>
    <property type="match status" value="1"/>
</dbReference>